<evidence type="ECO:0000256" key="5">
    <source>
        <dbReference type="ARBA" id="ARBA00032234"/>
    </source>
</evidence>
<organism evidence="9 10">
    <name type="scientific">Strongylus vulgaris</name>
    <name type="common">Blood worm</name>
    <dbReference type="NCBI Taxonomy" id="40348"/>
    <lineage>
        <taxon>Eukaryota</taxon>
        <taxon>Metazoa</taxon>
        <taxon>Ecdysozoa</taxon>
        <taxon>Nematoda</taxon>
        <taxon>Chromadorea</taxon>
        <taxon>Rhabditida</taxon>
        <taxon>Rhabditina</taxon>
        <taxon>Rhabditomorpha</taxon>
        <taxon>Strongyloidea</taxon>
        <taxon>Strongylidae</taxon>
        <taxon>Strongylus</taxon>
    </lineage>
</organism>
<evidence type="ECO:0000256" key="3">
    <source>
        <dbReference type="ARBA" id="ARBA00013646"/>
    </source>
</evidence>
<keyword evidence="10" id="KW-1185">Reference proteome</keyword>
<evidence type="ECO:0000256" key="6">
    <source>
        <dbReference type="ARBA" id="ARBA00032298"/>
    </source>
</evidence>
<comment type="function">
    <text evidence="7">E3 ubiquitin-protein ligase which accepts ubiquitin from specific E2 ubiquitin-conjugating enzymes, and transfers it to substrates, generally promoting their degradation by the proteasome. Independently of its E3 ubiquitin-protein ligase activity, acts as an inhibitor of CPSF3 endonuclease activity by blocking CPSF3 active site.</text>
</comment>
<evidence type="ECO:0000256" key="1">
    <source>
        <dbReference type="ARBA" id="ARBA00000885"/>
    </source>
</evidence>
<reference evidence="9 10" key="1">
    <citation type="submission" date="2018-11" db="EMBL/GenBank/DDBJ databases">
        <authorList>
            <consortium name="Pathogen Informatics"/>
        </authorList>
    </citation>
    <scope>NUCLEOTIDE SEQUENCE [LARGE SCALE GENOMIC DNA]</scope>
</reference>
<accession>A0A3P7IE45</accession>
<dbReference type="GO" id="GO:0061630">
    <property type="term" value="F:ubiquitin protein ligase activity"/>
    <property type="evidence" value="ECO:0007669"/>
    <property type="project" value="UniProtKB-EC"/>
</dbReference>
<name>A0A3P7IE45_STRVU</name>
<dbReference type="PANTHER" id="PTHR31531:SF2">
    <property type="entry name" value="E3 UBIQUITIN-PROTEIN LIGASE E3D"/>
    <property type="match status" value="1"/>
</dbReference>
<evidence type="ECO:0000256" key="8">
    <source>
        <dbReference type="ARBA" id="ARBA00064185"/>
    </source>
</evidence>
<feature type="non-terminal residue" evidence="9">
    <location>
        <position position="457"/>
    </location>
</feature>
<dbReference type="GO" id="GO:0051865">
    <property type="term" value="P:protein autoubiquitination"/>
    <property type="evidence" value="ECO:0007669"/>
    <property type="project" value="TreeGrafter"/>
</dbReference>
<dbReference type="PANTHER" id="PTHR31531">
    <property type="entry name" value="E3 UBIQUITIN-PROTEIN LIGASE E3D FAMILY MEMBER"/>
    <property type="match status" value="1"/>
</dbReference>
<dbReference type="GO" id="GO:0030332">
    <property type="term" value="F:cyclin binding"/>
    <property type="evidence" value="ECO:0007669"/>
    <property type="project" value="TreeGrafter"/>
</dbReference>
<dbReference type="GO" id="GO:0006513">
    <property type="term" value="P:protein monoubiquitination"/>
    <property type="evidence" value="ECO:0007669"/>
    <property type="project" value="TreeGrafter"/>
</dbReference>
<gene>
    <name evidence="9" type="ORF">SVUK_LOCUS1171</name>
</gene>
<evidence type="ECO:0000313" key="9">
    <source>
        <dbReference type="EMBL" id="VDM66173.1"/>
    </source>
</evidence>
<sequence length="457" mass="51129">MLEWHTHSFFLEVKPRAELASLFVDCPPEDLQNDEGVEQDENSKENDTLNLVRVGEHSVEIGVPATVSESLDLEKKSPRYSVNISNLTMYPQSLCAPTWADNHRLFMCKIHVEADGLPLVPKTFHRLASDISDTHTLQEYCNNSVGANISIACSQCNRPIMENKSGDVALTCLPSDDWLETSPSADYYCRDTCGAGCDPEKHGRKRDGTETGNMHSDWYPTSKRFLVSHSYAGVNKDTLAEPDICRDNRVVSCKGCNSELGYVMKTSSKIVLLHHAVCTFSVNSKSYMKTRSRYTRIYCYDSKFSNFDHHFSISSKVLLSIVQLTLQRKKGCLLHGVGKSSLKPLKFPDTSVFFAQLVLSSCEAQSSLKLVVRSLDKTPHILVRMILLHPTTIWLLDSYVVAATGELHEDEEEQNRKLGEIRPFPAVKMLYKVFDAHTAATDPRANGEDASVGLIDV</sequence>
<dbReference type="OrthoDB" id="5795359at2759"/>
<evidence type="ECO:0000256" key="4">
    <source>
        <dbReference type="ARBA" id="ARBA00029737"/>
    </source>
</evidence>
<comment type="catalytic activity">
    <reaction evidence="1">
        <text>S-ubiquitinyl-[E2 ubiquitin-conjugating enzyme]-L-cysteine + [acceptor protein]-L-lysine = [E2 ubiquitin-conjugating enzyme]-L-cysteine + N(6)-ubiquitinyl-[acceptor protein]-L-lysine.</text>
        <dbReference type="EC" id="2.3.2.26"/>
    </reaction>
</comment>
<dbReference type="GO" id="GO:0031624">
    <property type="term" value="F:ubiquitin conjugating enzyme binding"/>
    <property type="evidence" value="ECO:0007669"/>
    <property type="project" value="TreeGrafter"/>
</dbReference>
<dbReference type="Proteomes" id="UP000270094">
    <property type="component" value="Unassembled WGS sequence"/>
</dbReference>
<dbReference type="GO" id="GO:0005829">
    <property type="term" value="C:cytosol"/>
    <property type="evidence" value="ECO:0007669"/>
    <property type="project" value="TreeGrafter"/>
</dbReference>
<protein>
    <recommendedName>
        <fullName evidence="3">E3 ubiquitin-protein ligase E3D</fullName>
        <ecNumber evidence="2">2.3.2.26</ecNumber>
    </recommendedName>
    <alternativeName>
        <fullName evidence="6">HECT-type E3 ubiquitin transferase E3D</fullName>
    </alternativeName>
    <alternativeName>
        <fullName evidence="5">UbcH10-binding protein with a HECT-like domain</fullName>
    </alternativeName>
    <alternativeName>
        <fullName evidence="4">Ubiquitin-conjugating enzyme E2C-binding protein</fullName>
    </alternativeName>
</protein>
<dbReference type="EMBL" id="UYYB01002215">
    <property type="protein sequence ID" value="VDM66173.1"/>
    <property type="molecule type" value="Genomic_DNA"/>
</dbReference>
<dbReference type="GO" id="GO:0043161">
    <property type="term" value="P:proteasome-mediated ubiquitin-dependent protein catabolic process"/>
    <property type="evidence" value="ECO:0007669"/>
    <property type="project" value="TreeGrafter"/>
</dbReference>
<dbReference type="EC" id="2.3.2.26" evidence="2"/>
<dbReference type="Pfam" id="PF09814">
    <property type="entry name" value="HECT_2"/>
    <property type="match status" value="1"/>
</dbReference>
<comment type="subunit">
    <text evidence="8">Interacts with UBE2C/UbcH10 (E2 ubiquitin-conjugating enzyme). In vitro, interacts with cyclin-B.</text>
</comment>
<evidence type="ECO:0000256" key="2">
    <source>
        <dbReference type="ARBA" id="ARBA00012485"/>
    </source>
</evidence>
<evidence type="ECO:0000256" key="7">
    <source>
        <dbReference type="ARBA" id="ARBA00053831"/>
    </source>
</evidence>
<dbReference type="GO" id="GO:0000151">
    <property type="term" value="C:ubiquitin ligase complex"/>
    <property type="evidence" value="ECO:0007669"/>
    <property type="project" value="TreeGrafter"/>
</dbReference>
<proteinExistence type="predicted"/>
<dbReference type="GO" id="GO:0005634">
    <property type="term" value="C:nucleus"/>
    <property type="evidence" value="ECO:0007669"/>
    <property type="project" value="TreeGrafter"/>
</dbReference>
<dbReference type="InterPro" id="IPR019193">
    <property type="entry name" value="UBQ-conj_enz_E2-bd_prot"/>
</dbReference>
<dbReference type="GO" id="GO:0000209">
    <property type="term" value="P:protein polyubiquitination"/>
    <property type="evidence" value="ECO:0007669"/>
    <property type="project" value="TreeGrafter"/>
</dbReference>
<evidence type="ECO:0000313" key="10">
    <source>
        <dbReference type="Proteomes" id="UP000270094"/>
    </source>
</evidence>
<dbReference type="AlphaFoldDB" id="A0A3P7IE45"/>